<dbReference type="STRING" id="1641165.XM38_11445"/>
<evidence type="ECO:0000259" key="2">
    <source>
        <dbReference type="Pfam" id="PF22725"/>
    </source>
</evidence>
<dbReference type="PANTHER" id="PTHR43377:SF6">
    <property type="entry name" value="GFO_IDH_MOCA-LIKE OXIDOREDUCTASE N-TERMINAL DOMAIN-CONTAINING PROTEIN"/>
    <property type="match status" value="1"/>
</dbReference>
<dbReference type="OrthoDB" id="9815825at2"/>
<dbReference type="Proteomes" id="UP000191901">
    <property type="component" value="Chromosome"/>
</dbReference>
<feature type="domain" description="GFO/IDH/MocA-like oxidoreductase" evidence="2">
    <location>
        <begin position="166"/>
        <end position="250"/>
    </location>
</feature>
<evidence type="ECO:0000313" key="3">
    <source>
        <dbReference type="EMBL" id="ASC69696.1"/>
    </source>
</evidence>
<dbReference type="Gene3D" id="3.40.50.720">
    <property type="entry name" value="NAD(P)-binding Rossmann-like Domain"/>
    <property type="match status" value="1"/>
</dbReference>
<dbReference type="InterPro" id="IPR036291">
    <property type="entry name" value="NAD(P)-bd_dom_sf"/>
</dbReference>
<dbReference type="GO" id="GO:0000166">
    <property type="term" value="F:nucleotide binding"/>
    <property type="evidence" value="ECO:0007669"/>
    <property type="project" value="InterPro"/>
</dbReference>
<dbReference type="InterPro" id="IPR000683">
    <property type="entry name" value="Gfo/Idh/MocA-like_OxRdtase_N"/>
</dbReference>
<dbReference type="InterPro" id="IPR051450">
    <property type="entry name" value="Gfo/Idh/MocA_Oxidoreductases"/>
</dbReference>
<keyword evidence="3" id="KW-0560">Oxidoreductase</keyword>
<dbReference type="InterPro" id="IPR055170">
    <property type="entry name" value="GFO_IDH_MocA-like_dom"/>
</dbReference>
<reference evidence="3 4" key="1">
    <citation type="journal article" date="2016" name="Biochim. Biophys. Acta">
        <title>Characterization of red-shifted phycobilisomes isolated from the chlorophyll f-containing cyanobacterium Halomicronema hongdechloris.</title>
        <authorList>
            <person name="Li Y."/>
            <person name="Lin Y."/>
            <person name="Garvey C.J."/>
            <person name="Birch D."/>
            <person name="Corkery R.W."/>
            <person name="Loughlin P.C."/>
            <person name="Scheer H."/>
            <person name="Willows R.D."/>
            <person name="Chen M."/>
        </authorList>
    </citation>
    <scope>NUCLEOTIDE SEQUENCE [LARGE SCALE GENOMIC DNA]</scope>
    <source>
        <strain evidence="3 4">C2206</strain>
    </source>
</reference>
<dbReference type="GO" id="GO:0016491">
    <property type="term" value="F:oxidoreductase activity"/>
    <property type="evidence" value="ECO:0007669"/>
    <property type="project" value="UniProtKB-KW"/>
</dbReference>
<dbReference type="RefSeq" id="WP_088429050.1">
    <property type="nucleotide sequence ID" value="NZ_CP021983.2"/>
</dbReference>
<dbReference type="AlphaFoldDB" id="A0A1Z3HHD0"/>
<protein>
    <submittedName>
        <fullName evidence="3">Scyllo-inositol 2-dehydrogenase (NAD(+))</fullName>
        <ecNumber evidence="3">1.1.1.370</ecNumber>
    </submittedName>
</protein>
<dbReference type="Gene3D" id="3.30.360.10">
    <property type="entry name" value="Dihydrodipicolinate Reductase, domain 2"/>
    <property type="match status" value="1"/>
</dbReference>
<dbReference type="Pfam" id="PF22725">
    <property type="entry name" value="GFO_IDH_MocA_C3"/>
    <property type="match status" value="1"/>
</dbReference>
<proteinExistence type="predicted"/>
<dbReference type="KEGG" id="hhg:XM38_006250"/>
<dbReference type="SUPFAM" id="SSF51735">
    <property type="entry name" value="NAD(P)-binding Rossmann-fold domains"/>
    <property type="match status" value="1"/>
</dbReference>
<dbReference type="SUPFAM" id="SSF55347">
    <property type="entry name" value="Glyceraldehyde-3-phosphate dehydrogenase-like, C-terminal domain"/>
    <property type="match status" value="1"/>
</dbReference>
<feature type="domain" description="Gfo/Idh/MocA-like oxidoreductase N-terminal" evidence="1">
    <location>
        <begin position="4"/>
        <end position="125"/>
    </location>
</feature>
<accession>A0A1Z3HHD0</accession>
<gene>
    <name evidence="3" type="primary">iolX_1</name>
    <name evidence="3" type="ORF">XM38_006250</name>
</gene>
<evidence type="ECO:0000259" key="1">
    <source>
        <dbReference type="Pfam" id="PF01408"/>
    </source>
</evidence>
<keyword evidence="4" id="KW-1185">Reference proteome</keyword>
<dbReference type="EC" id="1.1.1.370" evidence="3"/>
<dbReference type="Pfam" id="PF01408">
    <property type="entry name" value="GFO_IDH_MocA"/>
    <property type="match status" value="1"/>
</dbReference>
<organism evidence="3 4">
    <name type="scientific">Halomicronema hongdechloris C2206</name>
    <dbReference type="NCBI Taxonomy" id="1641165"/>
    <lineage>
        <taxon>Bacteria</taxon>
        <taxon>Bacillati</taxon>
        <taxon>Cyanobacteriota</taxon>
        <taxon>Cyanophyceae</taxon>
        <taxon>Nodosilineales</taxon>
        <taxon>Nodosilineaceae</taxon>
        <taxon>Halomicronema</taxon>
    </lineage>
</organism>
<sequence>MILKLVLLGVGRWGHHLLRNLLNLPQVEVAAVADHDPQRLKTVQQTFALPPSTHLLSSWPEALALPGIEAVVVATPAVTHYPLIRAALERGLHVLAEKPLTLEVSTCKILCQLARQRQRQLIVDHTYLFHPAVQQGHQFLQQAPLGSLRYGYASRTNLGPIRHDVNALWDLAIHDIAIFSHWLQEWPMQVTAQGRTWLPQFSSQDPAKPLYDLVWCTLIYPSQFQVTLHLSWLNPDKQRRLCVVGERGTLVFDESNATPLVVNWGQLQATDAGNWIPQGLHHQVLPLSPAEPLHNVCRHFLDQVELSTPSPISSGTLATKLVRVLAALSQSLAQGGQIIPLTEATE</sequence>
<dbReference type="PANTHER" id="PTHR43377">
    <property type="entry name" value="BILIVERDIN REDUCTASE A"/>
    <property type="match status" value="1"/>
</dbReference>
<evidence type="ECO:0000313" key="4">
    <source>
        <dbReference type="Proteomes" id="UP000191901"/>
    </source>
</evidence>
<dbReference type="EMBL" id="CP021983">
    <property type="protein sequence ID" value="ASC69696.1"/>
    <property type="molecule type" value="Genomic_DNA"/>
</dbReference>
<name>A0A1Z3HHD0_9CYAN</name>